<proteinExistence type="predicted"/>
<evidence type="ECO:0000313" key="3">
    <source>
        <dbReference type="Proteomes" id="UP001461341"/>
    </source>
</evidence>
<dbReference type="EC" id="2.7.7.-" evidence="2"/>
<dbReference type="InterPro" id="IPR043519">
    <property type="entry name" value="NT_sf"/>
</dbReference>
<dbReference type="PANTHER" id="PTHR33933:SF3">
    <property type="entry name" value="PROTEIN ADENYLYLTRANSFERASE MJ0604-RELATED"/>
    <property type="match status" value="1"/>
</dbReference>
<dbReference type="InterPro" id="IPR041633">
    <property type="entry name" value="Polbeta"/>
</dbReference>
<dbReference type="GO" id="GO:0016779">
    <property type="term" value="F:nucleotidyltransferase activity"/>
    <property type="evidence" value="ECO:0007669"/>
    <property type="project" value="UniProtKB-KW"/>
</dbReference>
<dbReference type="Pfam" id="PF18765">
    <property type="entry name" value="Polbeta"/>
    <property type="match status" value="1"/>
</dbReference>
<dbReference type="EMBL" id="CP121689">
    <property type="protein sequence ID" value="WZL76369.1"/>
    <property type="molecule type" value="Genomic_DNA"/>
</dbReference>
<gene>
    <name evidence="2" type="ORF">QBE54_01140</name>
</gene>
<dbReference type="Gene3D" id="3.30.460.10">
    <property type="entry name" value="Beta Polymerase, domain 2"/>
    <property type="match status" value="1"/>
</dbReference>
<dbReference type="SUPFAM" id="SSF81301">
    <property type="entry name" value="Nucleotidyltransferase"/>
    <property type="match status" value="1"/>
</dbReference>
<name>A0ABZ2YET6_9BACT</name>
<accession>A0ABZ2YET6</accession>
<dbReference type="Proteomes" id="UP001461341">
    <property type="component" value="Chromosome"/>
</dbReference>
<keyword evidence="3" id="KW-1185">Reference proteome</keyword>
<dbReference type="RefSeq" id="WP_369018527.1">
    <property type="nucleotide sequence ID" value="NZ_CP121689.1"/>
</dbReference>
<dbReference type="CDD" id="cd05403">
    <property type="entry name" value="NT_KNTase_like"/>
    <property type="match status" value="1"/>
</dbReference>
<evidence type="ECO:0000259" key="1">
    <source>
        <dbReference type="Pfam" id="PF18765"/>
    </source>
</evidence>
<evidence type="ECO:0000313" key="2">
    <source>
        <dbReference type="EMBL" id="WZL76369.1"/>
    </source>
</evidence>
<protein>
    <submittedName>
        <fullName evidence="2">Nucleotidyltransferase domain-containing protein</fullName>
        <ecNumber evidence="2">2.7.7.-</ecNumber>
    </submittedName>
</protein>
<dbReference type="PANTHER" id="PTHR33933">
    <property type="entry name" value="NUCLEOTIDYLTRANSFERASE"/>
    <property type="match status" value="1"/>
</dbReference>
<organism evidence="2 3">
    <name type="scientific">Thermatribacter velox</name>
    <dbReference type="NCBI Taxonomy" id="3039681"/>
    <lineage>
        <taxon>Bacteria</taxon>
        <taxon>Pseudomonadati</taxon>
        <taxon>Atribacterota</taxon>
        <taxon>Atribacteria</taxon>
        <taxon>Atribacterales</taxon>
        <taxon>Thermatribacteraceae</taxon>
        <taxon>Thermatribacter</taxon>
    </lineage>
</organism>
<reference evidence="2 3" key="1">
    <citation type="submission" date="2023-03" db="EMBL/GenBank/DDBJ databases">
        <title>Novel Species.</title>
        <authorList>
            <person name="Ma S."/>
        </authorList>
    </citation>
    <scope>NUCLEOTIDE SEQUENCE [LARGE SCALE GENOMIC DNA]</scope>
    <source>
        <strain evidence="2 3">B11</strain>
    </source>
</reference>
<feature type="domain" description="Polymerase beta nucleotidyltransferase" evidence="1">
    <location>
        <begin position="10"/>
        <end position="67"/>
    </location>
</feature>
<sequence length="79" mass="9437">MNEKNLLKKTIHEVMKASDFKISRIILFGSRARGNAKPTSDWGVMIIIKDEIPAKAKMYYSKKIREKTRSTWNRWRYNF</sequence>
<keyword evidence="2" id="KW-0548">Nucleotidyltransferase</keyword>
<keyword evidence="2" id="KW-0808">Transferase</keyword>
<dbReference type="InterPro" id="IPR052548">
    <property type="entry name" value="Type_VII_TA_antitoxin"/>
</dbReference>